<dbReference type="InterPro" id="IPR000210">
    <property type="entry name" value="BTB/POZ_dom"/>
</dbReference>
<evidence type="ECO:0000313" key="2">
    <source>
        <dbReference type="Proteomes" id="UP000005239"/>
    </source>
</evidence>
<dbReference type="Pfam" id="PF00651">
    <property type="entry name" value="BTB"/>
    <property type="match status" value="1"/>
</dbReference>
<keyword evidence="2" id="KW-1185">Reference proteome</keyword>
<gene>
    <name evidence="1" type="primary">WBGene00117605</name>
</gene>
<dbReference type="EnsemblMetazoa" id="PPA28051.1">
    <property type="protein sequence ID" value="PPA28051.1"/>
    <property type="gene ID" value="WBGene00117605"/>
</dbReference>
<dbReference type="PROSITE" id="PS50097">
    <property type="entry name" value="BTB"/>
    <property type="match status" value="1"/>
</dbReference>
<accession>A0A8R1YK41</accession>
<dbReference type="Proteomes" id="UP000005239">
    <property type="component" value="Unassembled WGS sequence"/>
</dbReference>
<protein>
    <submittedName>
        <fullName evidence="1">BTB domain-containing protein</fullName>
    </submittedName>
</protein>
<dbReference type="AlphaFoldDB" id="A0A2A6BRV1"/>
<dbReference type="PANTHER" id="PTHR22744:SF14">
    <property type="entry name" value="BTB DOMAIN-CONTAINING PROTEIN-RELATED"/>
    <property type="match status" value="1"/>
</dbReference>
<sequence>MSNMVSVDSEELEKMRELIQSLTAQNNTLTKENSNLKERLNTKDTVSKAIFFITIPESDSLQEDIATKSTMMRGVEVKMFANYLLNNDSVRQLYFELESPAKYNAAFMSRITYASTYNILLYFGCFHYETVHFEYMQLEGGGIARSALILAKKVVSRGSQMILNVHTRLIRNIHESIITFTGEDKMANVKIEEEIIPVNISYISAWSEFFFGYFASKMKESIDELYPIEECDAYEFREMLDVIYPSCKPISIWNLTRKCEIFLCDRSKHNFTDSELLKLTDDYRLAFMKTIILECTTGDQLLKNVIAKEKYKSYSEELKKAIDKRYVESKVPERNKC</sequence>
<dbReference type="CDD" id="cd18186">
    <property type="entry name" value="BTB_POZ_ZBTB_KLHL-like"/>
    <property type="match status" value="1"/>
</dbReference>
<dbReference type="InterPro" id="IPR011333">
    <property type="entry name" value="SKP1/BTB/POZ_sf"/>
</dbReference>
<accession>A0A2A6BRV1</accession>
<name>A0A2A6BRV1_PRIPA</name>
<dbReference type="OrthoDB" id="3157337at2759"/>
<dbReference type="SUPFAM" id="SSF54695">
    <property type="entry name" value="POZ domain"/>
    <property type="match status" value="1"/>
</dbReference>
<evidence type="ECO:0000313" key="1">
    <source>
        <dbReference type="EnsemblMetazoa" id="PPA28051.1"/>
    </source>
</evidence>
<dbReference type="PANTHER" id="PTHR22744">
    <property type="entry name" value="HELIX LOOP HELIX PROTEIN 21-RELATED"/>
    <property type="match status" value="1"/>
</dbReference>
<dbReference type="Gene3D" id="3.30.710.10">
    <property type="entry name" value="Potassium Channel Kv1.1, Chain A"/>
    <property type="match status" value="1"/>
</dbReference>
<proteinExistence type="predicted"/>
<reference evidence="2" key="1">
    <citation type="journal article" date="2008" name="Nat. Genet.">
        <title>The Pristionchus pacificus genome provides a unique perspective on nematode lifestyle and parasitism.</title>
        <authorList>
            <person name="Dieterich C."/>
            <person name="Clifton S.W."/>
            <person name="Schuster L.N."/>
            <person name="Chinwalla A."/>
            <person name="Delehaunty K."/>
            <person name="Dinkelacker I."/>
            <person name="Fulton L."/>
            <person name="Fulton R."/>
            <person name="Godfrey J."/>
            <person name="Minx P."/>
            <person name="Mitreva M."/>
            <person name="Roeseler W."/>
            <person name="Tian H."/>
            <person name="Witte H."/>
            <person name="Yang S.P."/>
            <person name="Wilson R.K."/>
            <person name="Sommer R.J."/>
        </authorList>
    </citation>
    <scope>NUCLEOTIDE SEQUENCE [LARGE SCALE GENOMIC DNA]</scope>
    <source>
        <strain evidence="2">PS312</strain>
    </source>
</reference>
<organism evidence="1 2">
    <name type="scientific">Pristionchus pacificus</name>
    <name type="common">Parasitic nematode worm</name>
    <dbReference type="NCBI Taxonomy" id="54126"/>
    <lineage>
        <taxon>Eukaryota</taxon>
        <taxon>Metazoa</taxon>
        <taxon>Ecdysozoa</taxon>
        <taxon>Nematoda</taxon>
        <taxon>Chromadorea</taxon>
        <taxon>Rhabditida</taxon>
        <taxon>Rhabditina</taxon>
        <taxon>Diplogasteromorpha</taxon>
        <taxon>Diplogasteroidea</taxon>
        <taxon>Neodiplogasteridae</taxon>
        <taxon>Pristionchus</taxon>
    </lineage>
</organism>
<reference evidence="1" key="2">
    <citation type="submission" date="2022-06" db="UniProtKB">
        <authorList>
            <consortium name="EnsemblMetazoa"/>
        </authorList>
    </citation>
    <scope>IDENTIFICATION</scope>
    <source>
        <strain evidence="1">PS312</strain>
    </source>
</reference>